<keyword evidence="3" id="KW-1185">Reference proteome</keyword>
<gene>
    <name evidence="2" type="ORF">HIJ39_07590</name>
</gene>
<protein>
    <submittedName>
        <fullName evidence="2">Uncharacterized protein</fullName>
    </submittedName>
</protein>
<organism evidence="2 3">
    <name type="scientific">Sulfobacillus harzensis</name>
    <dbReference type="NCBI Taxonomy" id="2729629"/>
    <lineage>
        <taxon>Bacteria</taxon>
        <taxon>Bacillati</taxon>
        <taxon>Bacillota</taxon>
        <taxon>Clostridia</taxon>
        <taxon>Eubacteriales</taxon>
        <taxon>Clostridiales Family XVII. Incertae Sedis</taxon>
        <taxon>Sulfobacillus</taxon>
    </lineage>
</organism>
<reference evidence="2 3" key="1">
    <citation type="submission" date="2020-04" db="EMBL/GenBank/DDBJ databases">
        <authorList>
            <person name="Zhang R."/>
            <person name="Schippers A."/>
        </authorList>
    </citation>
    <scope>NUCLEOTIDE SEQUENCE [LARGE SCALE GENOMIC DNA]</scope>
    <source>
        <strain evidence="2 3">DSM 109850</strain>
    </source>
</reference>
<dbReference type="RefSeq" id="WP_169098307.1">
    <property type="nucleotide sequence ID" value="NZ_JABBVZ010000018.1"/>
</dbReference>
<evidence type="ECO:0000313" key="3">
    <source>
        <dbReference type="Proteomes" id="UP000533476"/>
    </source>
</evidence>
<name>A0A7Y0L349_9FIRM</name>
<comment type="caution">
    <text evidence="2">The sequence shown here is derived from an EMBL/GenBank/DDBJ whole genome shotgun (WGS) entry which is preliminary data.</text>
</comment>
<dbReference type="EMBL" id="JABBVZ010000018">
    <property type="protein sequence ID" value="NMP22213.1"/>
    <property type="molecule type" value="Genomic_DNA"/>
</dbReference>
<accession>A0A7Y0L349</accession>
<evidence type="ECO:0000256" key="1">
    <source>
        <dbReference type="SAM" id="MobiDB-lite"/>
    </source>
</evidence>
<feature type="compositionally biased region" description="Polar residues" evidence="1">
    <location>
        <begin position="94"/>
        <end position="103"/>
    </location>
</feature>
<proteinExistence type="predicted"/>
<feature type="region of interest" description="Disordered" evidence="1">
    <location>
        <begin position="81"/>
        <end position="103"/>
    </location>
</feature>
<sequence length="103" mass="9832">MAKKQMSFGGHLSDIGRGLGSGLGGLVGGIGGGIGQTISGVGAGVTSTISGVTNGSPWVFVGLGAAAYLLLHPNVAPTGSTPVPATHPIARQAGTVQTTPAKG</sequence>
<dbReference type="Proteomes" id="UP000533476">
    <property type="component" value="Unassembled WGS sequence"/>
</dbReference>
<dbReference type="AlphaFoldDB" id="A0A7Y0L349"/>
<evidence type="ECO:0000313" key="2">
    <source>
        <dbReference type="EMBL" id="NMP22213.1"/>
    </source>
</evidence>